<proteinExistence type="predicted"/>
<dbReference type="InterPro" id="IPR013087">
    <property type="entry name" value="Znf_C2H2_type"/>
</dbReference>
<evidence type="ECO:0000313" key="4">
    <source>
        <dbReference type="Proteomes" id="UP000178912"/>
    </source>
</evidence>
<dbReference type="OrthoDB" id="3550578at2759"/>
<keyword evidence="1" id="KW-0862">Zinc</keyword>
<protein>
    <recommendedName>
        <fullName evidence="2">C2H2-type domain-containing protein</fullName>
    </recommendedName>
</protein>
<dbReference type="SMART" id="SM00355">
    <property type="entry name" value="ZnF_C2H2"/>
    <property type="match status" value="2"/>
</dbReference>
<evidence type="ECO:0000259" key="2">
    <source>
        <dbReference type="PROSITE" id="PS50157"/>
    </source>
</evidence>
<name>A0A1E1LID2_9HELO</name>
<evidence type="ECO:0000313" key="3">
    <source>
        <dbReference type="EMBL" id="CZT10262.1"/>
    </source>
</evidence>
<dbReference type="Proteomes" id="UP000178912">
    <property type="component" value="Unassembled WGS sequence"/>
</dbReference>
<sequence length="313" mass="35762">MSNEHTKHKQCQTCFVDFSTNEELTDHIEAHRFEESLLVAKLERCRRHLPPIDHADDEIRDSEDSNHEPFARFQCPDPRCEQKVFTTRSNVVRHYREHVPCYETCIYCQEVFTRVDRFTRHDCRDRSDESKDIYTQRRVRQLLSKVTEELNRLQSPPSHIPSHNKGRAQEVTAATAQKKVKTTHTLLSLADSMASEGKSTSHCEPLQSTAANNTDGTDAEAAEMRPSIHTFHLERTNDTLVNDSRWIPTETAPPMSANDNQWPFSDTLPLMDSGWAFTTMEPAITESNEWAFALPTIPANGWPNDGQWSAPGG</sequence>
<dbReference type="GO" id="GO:0008270">
    <property type="term" value="F:zinc ion binding"/>
    <property type="evidence" value="ECO:0007669"/>
    <property type="project" value="UniProtKB-KW"/>
</dbReference>
<dbReference type="AlphaFoldDB" id="A0A1E1LID2"/>
<dbReference type="EMBL" id="FJUX01000125">
    <property type="protein sequence ID" value="CZT10262.1"/>
    <property type="molecule type" value="Genomic_DNA"/>
</dbReference>
<gene>
    <name evidence="3" type="ORF">RAG0_14789</name>
</gene>
<dbReference type="PROSITE" id="PS00028">
    <property type="entry name" value="ZINC_FINGER_C2H2_1"/>
    <property type="match status" value="1"/>
</dbReference>
<reference evidence="4" key="1">
    <citation type="submission" date="2016-03" db="EMBL/GenBank/DDBJ databases">
        <authorList>
            <person name="Guldener U."/>
        </authorList>
    </citation>
    <scope>NUCLEOTIDE SEQUENCE [LARGE SCALE GENOMIC DNA]</scope>
    <source>
        <strain evidence="4">04CH-RAC-A.6.1</strain>
    </source>
</reference>
<feature type="domain" description="C2H2-type" evidence="2">
    <location>
        <begin position="9"/>
        <end position="36"/>
    </location>
</feature>
<dbReference type="PROSITE" id="PS50157">
    <property type="entry name" value="ZINC_FINGER_C2H2_2"/>
    <property type="match status" value="1"/>
</dbReference>
<accession>A0A1E1LID2</accession>
<organism evidence="3 4">
    <name type="scientific">Rhynchosporium agropyri</name>
    <dbReference type="NCBI Taxonomy" id="914238"/>
    <lineage>
        <taxon>Eukaryota</taxon>
        <taxon>Fungi</taxon>
        <taxon>Dikarya</taxon>
        <taxon>Ascomycota</taxon>
        <taxon>Pezizomycotina</taxon>
        <taxon>Leotiomycetes</taxon>
        <taxon>Helotiales</taxon>
        <taxon>Ploettnerulaceae</taxon>
        <taxon>Rhynchosporium</taxon>
    </lineage>
</organism>
<evidence type="ECO:0000256" key="1">
    <source>
        <dbReference type="PROSITE-ProRule" id="PRU00042"/>
    </source>
</evidence>
<keyword evidence="4" id="KW-1185">Reference proteome</keyword>
<keyword evidence="1" id="KW-0863">Zinc-finger</keyword>
<keyword evidence="1" id="KW-0479">Metal-binding</keyword>